<organism evidence="1 2">
    <name type="scientific">Ligilactobacillus animalis</name>
    <dbReference type="NCBI Taxonomy" id="1605"/>
    <lineage>
        <taxon>Bacteria</taxon>
        <taxon>Bacillati</taxon>
        <taxon>Bacillota</taxon>
        <taxon>Bacilli</taxon>
        <taxon>Lactobacillales</taxon>
        <taxon>Lactobacillaceae</taxon>
        <taxon>Ligilactobacillus</taxon>
    </lineage>
</organism>
<gene>
    <name evidence="1" type="ORF">QFF56_04655</name>
</gene>
<dbReference type="Gene3D" id="1.10.10.10">
    <property type="entry name" value="Winged helix-like DNA-binding domain superfamily/Winged helix DNA-binding domain"/>
    <property type="match status" value="1"/>
</dbReference>
<dbReference type="EMBL" id="CP123751">
    <property type="protein sequence ID" value="WHQ80986.1"/>
    <property type="molecule type" value="Genomic_DNA"/>
</dbReference>
<protein>
    <submittedName>
        <fullName evidence="1">YjcQ family protein</fullName>
    </submittedName>
</protein>
<dbReference type="InterPro" id="IPR036388">
    <property type="entry name" value="WH-like_DNA-bd_sf"/>
</dbReference>
<dbReference type="InterPro" id="IPR018597">
    <property type="entry name" value="Phage_Tuc2009_YjcQ"/>
</dbReference>
<accession>A0AAJ6FZS4</accession>
<dbReference type="InterPro" id="IPR036390">
    <property type="entry name" value="WH_DNA-bd_sf"/>
</dbReference>
<reference evidence="1" key="1">
    <citation type="submission" date="2023-04" db="EMBL/GenBank/DDBJ databases">
        <title>Four porcine-derived lactic acid bacteria strains analyses and their evaluation as potential probiotics based on genomics.</title>
        <authorList>
            <person name="Niu D."/>
        </authorList>
    </citation>
    <scope>NUCLEOTIDE SEQUENCE</scope>
    <source>
        <strain evidence="1">ZSB1</strain>
    </source>
</reference>
<name>A0AAJ6FZS4_9LACO</name>
<evidence type="ECO:0000313" key="1">
    <source>
        <dbReference type="EMBL" id="WHQ80986.1"/>
    </source>
</evidence>
<evidence type="ECO:0000313" key="2">
    <source>
        <dbReference type="Proteomes" id="UP001238155"/>
    </source>
</evidence>
<dbReference type="RefSeq" id="WP_238333335.1">
    <property type="nucleotide sequence ID" value="NZ_CAUFMV010000021.1"/>
</dbReference>
<dbReference type="SUPFAM" id="SSF46785">
    <property type="entry name" value="Winged helix' DNA-binding domain"/>
    <property type="match status" value="1"/>
</dbReference>
<dbReference type="Proteomes" id="UP001238155">
    <property type="component" value="Chromosome"/>
</dbReference>
<sequence length="50" mass="5878">MLDVSNRQLYETMKMLSEYGYVKGMEFMDVISPENSVLNHPRNWHITSQG</sequence>
<dbReference type="Pfam" id="PF09639">
    <property type="entry name" value="YjcQ"/>
    <property type="match status" value="1"/>
</dbReference>
<dbReference type="AlphaFoldDB" id="A0AAJ6FZS4"/>
<proteinExistence type="predicted"/>